<dbReference type="Pfam" id="PF08240">
    <property type="entry name" value="ADH_N"/>
    <property type="match status" value="1"/>
</dbReference>
<keyword evidence="4" id="KW-1185">Reference proteome</keyword>
<dbReference type="EMBL" id="JAXCLA010000004">
    <property type="protein sequence ID" value="MDY0745542.1"/>
    <property type="molecule type" value="Genomic_DNA"/>
</dbReference>
<comment type="caution">
    <text evidence="3">The sequence shown here is derived from an EMBL/GenBank/DDBJ whole genome shotgun (WGS) entry which is preliminary data.</text>
</comment>
<dbReference type="Pfam" id="PF13602">
    <property type="entry name" value="ADH_zinc_N_2"/>
    <property type="match status" value="1"/>
</dbReference>
<sequence length="329" mass="33906">MRAAFVETAGAAFASRRLPLPVAGPGQVLVQIEAAGLNPLDAKIRAGQAAHAKQPLPAVLGLDMAGTVRAVGAGVTQWRIGDEVFGMVGGVGGHPGTLAEFVAADARLLARRPVALAPREAAVLPLAFITAWEGLVDRARVGAGHKVLVHGGAGGVGQMAVQLARARGAHVWATGRADSLDAIAALGATPIDYRATTLERYVADATGGVGFDIVYDTVGGATLDQSFQAVRRYTGHVLTSLGWGSHSLAPLSFRGATYSGVFTLLPLLTGEGLAHHGKILAEAARLADQGLLRPWLDTHRFGLDEAEQAYALMGSGTARGKIAVEITAV</sequence>
<evidence type="ECO:0000313" key="3">
    <source>
        <dbReference type="EMBL" id="MDY0745542.1"/>
    </source>
</evidence>
<dbReference type="InterPro" id="IPR020843">
    <property type="entry name" value="ER"/>
</dbReference>
<feature type="domain" description="Enoyl reductase (ER)" evidence="2">
    <location>
        <begin position="10"/>
        <end position="324"/>
    </location>
</feature>
<dbReference type="PANTHER" id="PTHR11695:SF294">
    <property type="entry name" value="RETICULON-4-INTERACTING PROTEIN 1, MITOCHONDRIAL"/>
    <property type="match status" value="1"/>
</dbReference>
<evidence type="ECO:0000256" key="1">
    <source>
        <dbReference type="ARBA" id="ARBA00023002"/>
    </source>
</evidence>
<dbReference type="PANTHER" id="PTHR11695">
    <property type="entry name" value="ALCOHOL DEHYDROGENASE RELATED"/>
    <property type="match status" value="1"/>
</dbReference>
<dbReference type="SUPFAM" id="SSF51735">
    <property type="entry name" value="NAD(P)-binding Rossmann-fold domains"/>
    <property type="match status" value="1"/>
</dbReference>
<reference evidence="3 4" key="1">
    <citation type="submission" date="2023-11" db="EMBL/GenBank/DDBJ databases">
        <title>Paucibacter sp. nov., isolated from fresh soil in Korea.</title>
        <authorList>
            <person name="Le N.T.T."/>
        </authorList>
    </citation>
    <scope>NUCLEOTIDE SEQUENCE [LARGE SCALE GENOMIC DNA]</scope>
    <source>
        <strain evidence="3 4">R3-3</strain>
    </source>
</reference>
<dbReference type="Gene3D" id="3.90.180.10">
    <property type="entry name" value="Medium-chain alcohol dehydrogenases, catalytic domain"/>
    <property type="match status" value="1"/>
</dbReference>
<evidence type="ECO:0000313" key="4">
    <source>
        <dbReference type="Proteomes" id="UP001285263"/>
    </source>
</evidence>
<dbReference type="InterPro" id="IPR036291">
    <property type="entry name" value="NAD(P)-bd_dom_sf"/>
</dbReference>
<dbReference type="Proteomes" id="UP001285263">
    <property type="component" value="Unassembled WGS sequence"/>
</dbReference>
<proteinExistence type="predicted"/>
<dbReference type="InterPro" id="IPR002364">
    <property type="entry name" value="Quin_OxRdtase/zeta-crystal_CS"/>
</dbReference>
<protein>
    <submittedName>
        <fullName evidence="3">Zinc-dependent alcohol dehydrogenase family protein</fullName>
    </submittedName>
</protein>
<keyword evidence="1" id="KW-0560">Oxidoreductase</keyword>
<dbReference type="SMART" id="SM00829">
    <property type="entry name" value="PKS_ER"/>
    <property type="match status" value="1"/>
</dbReference>
<dbReference type="PROSITE" id="PS01162">
    <property type="entry name" value="QOR_ZETA_CRYSTAL"/>
    <property type="match status" value="1"/>
</dbReference>
<name>A0ABU5DKB0_9BURK</name>
<gene>
    <name evidence="3" type="ORF">SNE35_13560</name>
</gene>
<dbReference type="SUPFAM" id="SSF50129">
    <property type="entry name" value="GroES-like"/>
    <property type="match status" value="1"/>
</dbReference>
<evidence type="ECO:0000259" key="2">
    <source>
        <dbReference type="SMART" id="SM00829"/>
    </source>
</evidence>
<dbReference type="CDD" id="cd08272">
    <property type="entry name" value="MDR6"/>
    <property type="match status" value="1"/>
</dbReference>
<dbReference type="InterPro" id="IPR013154">
    <property type="entry name" value="ADH-like_N"/>
</dbReference>
<dbReference type="InterPro" id="IPR050700">
    <property type="entry name" value="YIM1/Zinc_Alcohol_DH_Fams"/>
</dbReference>
<accession>A0ABU5DKB0</accession>
<dbReference type="InterPro" id="IPR011032">
    <property type="entry name" value="GroES-like_sf"/>
</dbReference>
<dbReference type="Gene3D" id="3.40.50.720">
    <property type="entry name" value="NAD(P)-binding Rossmann-like Domain"/>
    <property type="match status" value="1"/>
</dbReference>
<organism evidence="3 4">
    <name type="scientific">Roseateles agri</name>
    <dbReference type="NCBI Taxonomy" id="3098619"/>
    <lineage>
        <taxon>Bacteria</taxon>
        <taxon>Pseudomonadati</taxon>
        <taxon>Pseudomonadota</taxon>
        <taxon>Betaproteobacteria</taxon>
        <taxon>Burkholderiales</taxon>
        <taxon>Sphaerotilaceae</taxon>
        <taxon>Roseateles</taxon>
    </lineage>
</organism>